<organism evidence="2 3">
    <name type="scientific">Polaribacter ponticola</name>
    <dbReference type="NCBI Taxonomy" id="2978475"/>
    <lineage>
        <taxon>Bacteria</taxon>
        <taxon>Pseudomonadati</taxon>
        <taxon>Bacteroidota</taxon>
        <taxon>Flavobacteriia</taxon>
        <taxon>Flavobacteriales</taxon>
        <taxon>Flavobacteriaceae</taxon>
    </lineage>
</organism>
<evidence type="ECO:0000256" key="1">
    <source>
        <dbReference type="SAM" id="MobiDB-lite"/>
    </source>
</evidence>
<dbReference type="EMBL" id="JAOSLC020000002">
    <property type="protein sequence ID" value="MDD7913280.1"/>
    <property type="molecule type" value="Genomic_DNA"/>
</dbReference>
<dbReference type="InterPro" id="IPR032710">
    <property type="entry name" value="NTF2-like_dom_sf"/>
</dbReference>
<proteinExistence type="predicted"/>
<dbReference type="InterPro" id="IPR009959">
    <property type="entry name" value="Cyclase_SnoaL-like"/>
</dbReference>
<comment type="caution">
    <text evidence="2">The sequence shown here is derived from an EMBL/GenBank/DDBJ whole genome shotgun (WGS) entry which is preliminary data.</text>
</comment>
<dbReference type="Proteomes" id="UP001151478">
    <property type="component" value="Unassembled WGS sequence"/>
</dbReference>
<dbReference type="SUPFAM" id="SSF54427">
    <property type="entry name" value="NTF2-like"/>
    <property type="match status" value="1"/>
</dbReference>
<gene>
    <name evidence="2" type="ORF">N5A56_002025</name>
</gene>
<sequence length="68" mass="7645">METENQVIVRSKVSGTPNSPEGKFFGLPTDGTKSFETMSIDIHTIENEKIVKVNHIEDWATALKQLQQ</sequence>
<accession>A0ABT5S5B0</accession>
<evidence type="ECO:0000313" key="3">
    <source>
        <dbReference type="Proteomes" id="UP001151478"/>
    </source>
</evidence>
<keyword evidence="3" id="KW-1185">Reference proteome</keyword>
<dbReference type="Gene3D" id="3.10.450.50">
    <property type="match status" value="1"/>
</dbReference>
<evidence type="ECO:0000313" key="2">
    <source>
        <dbReference type="EMBL" id="MDD7913280.1"/>
    </source>
</evidence>
<feature type="compositionally biased region" description="Polar residues" evidence="1">
    <location>
        <begin position="1"/>
        <end position="19"/>
    </location>
</feature>
<dbReference type="Pfam" id="PF07366">
    <property type="entry name" value="SnoaL"/>
    <property type="match status" value="1"/>
</dbReference>
<reference evidence="2" key="1">
    <citation type="submission" date="2023-02" db="EMBL/GenBank/DDBJ databases">
        <title>Polaribacter ponticola sp. nov., isolated from seawater.</title>
        <authorList>
            <person name="Baek J.H."/>
            <person name="Kim J.M."/>
            <person name="Choi D.G."/>
            <person name="Jeon C.O."/>
        </authorList>
    </citation>
    <scope>NUCLEOTIDE SEQUENCE</scope>
    <source>
        <strain evidence="2">MSW5</strain>
    </source>
</reference>
<dbReference type="RefSeq" id="WP_274270223.1">
    <property type="nucleotide sequence ID" value="NZ_JAOSLC020000002.1"/>
</dbReference>
<name>A0ABT5S5B0_9FLAO</name>
<feature type="region of interest" description="Disordered" evidence="1">
    <location>
        <begin position="1"/>
        <end position="30"/>
    </location>
</feature>
<protein>
    <submittedName>
        <fullName evidence="2">Ester cyclase</fullName>
    </submittedName>
</protein>